<dbReference type="AlphaFoldDB" id="A0A7J7L2U2"/>
<feature type="compositionally biased region" description="Polar residues" evidence="1">
    <location>
        <begin position="43"/>
        <end position="55"/>
    </location>
</feature>
<feature type="region of interest" description="Disordered" evidence="1">
    <location>
        <begin position="1"/>
        <end position="57"/>
    </location>
</feature>
<accession>A0A7J7L2U2</accession>
<sequence>MHMPEGDPHPNTLPGFRGTRDPECSVTHSRSGKKKRRVKFQDVQPQSLPNPTKENFPQRCITQLPDEVSHIYYTGKELTYWFYEYCGVAHPIVKEDVKYSTYPRLRAWERRDRRKINDQATNLFILDRYHIDHRTIDTVT</sequence>
<dbReference type="EMBL" id="JACGCM010002669">
    <property type="protein sequence ID" value="KAF6136864.1"/>
    <property type="molecule type" value="Genomic_DNA"/>
</dbReference>
<dbReference type="OrthoDB" id="1939467at2759"/>
<evidence type="ECO:0000256" key="1">
    <source>
        <dbReference type="SAM" id="MobiDB-lite"/>
    </source>
</evidence>
<name>A0A7J7L2U2_9MAGN</name>
<keyword evidence="3" id="KW-1185">Reference proteome</keyword>
<proteinExistence type="predicted"/>
<evidence type="ECO:0000313" key="3">
    <source>
        <dbReference type="Proteomes" id="UP000541444"/>
    </source>
</evidence>
<comment type="caution">
    <text evidence="2">The sequence shown here is derived from an EMBL/GenBank/DDBJ whole genome shotgun (WGS) entry which is preliminary data.</text>
</comment>
<reference evidence="2 3" key="1">
    <citation type="journal article" date="2020" name="IScience">
        <title>Genome Sequencing of the Endangered Kingdonia uniflora (Circaeasteraceae, Ranunculales) Reveals Potential Mechanisms of Evolutionary Specialization.</title>
        <authorList>
            <person name="Sun Y."/>
            <person name="Deng T."/>
            <person name="Zhang A."/>
            <person name="Moore M.J."/>
            <person name="Landis J.B."/>
            <person name="Lin N."/>
            <person name="Zhang H."/>
            <person name="Zhang X."/>
            <person name="Huang J."/>
            <person name="Zhang X."/>
            <person name="Sun H."/>
            <person name="Wang H."/>
        </authorList>
    </citation>
    <scope>NUCLEOTIDE SEQUENCE [LARGE SCALE GENOMIC DNA]</scope>
    <source>
        <strain evidence="2">TB1705</strain>
        <tissue evidence="2">Leaf</tissue>
    </source>
</reference>
<dbReference type="Proteomes" id="UP000541444">
    <property type="component" value="Unassembled WGS sequence"/>
</dbReference>
<gene>
    <name evidence="2" type="ORF">GIB67_043253</name>
</gene>
<protein>
    <submittedName>
        <fullName evidence="2">Uncharacterized protein</fullName>
    </submittedName>
</protein>
<organism evidence="2 3">
    <name type="scientific">Kingdonia uniflora</name>
    <dbReference type="NCBI Taxonomy" id="39325"/>
    <lineage>
        <taxon>Eukaryota</taxon>
        <taxon>Viridiplantae</taxon>
        <taxon>Streptophyta</taxon>
        <taxon>Embryophyta</taxon>
        <taxon>Tracheophyta</taxon>
        <taxon>Spermatophyta</taxon>
        <taxon>Magnoliopsida</taxon>
        <taxon>Ranunculales</taxon>
        <taxon>Circaeasteraceae</taxon>
        <taxon>Kingdonia</taxon>
    </lineage>
</organism>
<evidence type="ECO:0000313" key="2">
    <source>
        <dbReference type="EMBL" id="KAF6136864.1"/>
    </source>
</evidence>